<keyword evidence="11" id="KW-1185">Reference proteome</keyword>
<feature type="transmembrane region" description="Helical" evidence="8">
    <location>
        <begin position="74"/>
        <end position="94"/>
    </location>
</feature>
<evidence type="ECO:0000256" key="6">
    <source>
        <dbReference type="ARBA" id="ARBA00023136"/>
    </source>
</evidence>
<evidence type="ECO:0000256" key="5">
    <source>
        <dbReference type="ARBA" id="ARBA00022989"/>
    </source>
</evidence>
<evidence type="ECO:0000313" key="11">
    <source>
        <dbReference type="Proteomes" id="UP001564408"/>
    </source>
</evidence>
<dbReference type="Proteomes" id="UP001564408">
    <property type="component" value="Unassembled WGS sequence"/>
</dbReference>
<comment type="subcellular location">
    <subcellularLocation>
        <location evidence="1">Cell membrane</location>
        <topology evidence="1">Multi-pass membrane protein</topology>
    </subcellularLocation>
    <subcellularLocation>
        <location evidence="7">Membrane</location>
        <topology evidence="7">Multi-pass membrane protein</topology>
    </subcellularLocation>
</comment>
<feature type="transmembrane region" description="Helical" evidence="8">
    <location>
        <begin position="234"/>
        <end position="255"/>
    </location>
</feature>
<evidence type="ECO:0000259" key="9">
    <source>
        <dbReference type="Pfam" id="PF00361"/>
    </source>
</evidence>
<evidence type="ECO:0000256" key="3">
    <source>
        <dbReference type="ARBA" id="ARBA00022475"/>
    </source>
</evidence>
<gene>
    <name evidence="10" type="ORF">ABC977_15280</name>
</gene>
<keyword evidence="4 7" id="KW-0812">Transmembrane</keyword>
<keyword evidence="3" id="KW-1003">Cell membrane</keyword>
<reference evidence="10 11" key="1">
    <citation type="submission" date="2024-05" db="EMBL/GenBank/DDBJ databases">
        <title>Genome Sequence and Characterization of the New Strain Purple Sulfur Bacterium of Genus Thioalkalicoccus.</title>
        <authorList>
            <person name="Bryantseva I.A."/>
            <person name="Kyndt J.A."/>
            <person name="Imhoff J.F."/>
        </authorList>
    </citation>
    <scope>NUCLEOTIDE SEQUENCE [LARGE SCALE GENOMIC DNA]</scope>
    <source>
        <strain evidence="10 11">Um2</strain>
    </source>
</reference>
<keyword evidence="6 8" id="KW-0472">Membrane</keyword>
<evidence type="ECO:0000256" key="1">
    <source>
        <dbReference type="ARBA" id="ARBA00004651"/>
    </source>
</evidence>
<dbReference type="InterPro" id="IPR050586">
    <property type="entry name" value="CPA3_Na-H_Antiporter_D"/>
</dbReference>
<feature type="domain" description="NADH:quinone oxidoreductase/Mrp antiporter transmembrane" evidence="9">
    <location>
        <begin position="123"/>
        <end position="419"/>
    </location>
</feature>
<dbReference type="EMBL" id="JBDKXB010000028">
    <property type="protein sequence ID" value="MEY6433766.1"/>
    <property type="molecule type" value="Genomic_DNA"/>
</dbReference>
<feature type="transmembrane region" description="Helical" evidence="8">
    <location>
        <begin position="408"/>
        <end position="429"/>
    </location>
</feature>
<feature type="transmembrane region" description="Helical" evidence="8">
    <location>
        <begin position="325"/>
        <end position="348"/>
    </location>
</feature>
<sequence length="480" mass="50282">MIDTLALAVALPLLGAIGATLWPRRSLPLSLVAGLATTAAALALTVEVALDGVQRSDFGGWGAPLGIALQADGLSVALLAMSNLVTLAATFYSAEYFGDKAVRRHFWPLWMLLWASLNGLFIAADLFNIYVALELLGLAAVALAALTGTRDAVSASLRYLLASLLGAITYLLGVTLLYGAYGTLDLGLLADAITSGPVAWGALTLMIGGLLIKTALFPMHFWLPPAHGNAPAPVSAALSALVVKVSFYLILRLWFDLFGPIVTPAAANLLGILGAAAILWGSWQAVMAERLKLMAAYSTVAQIGYLFLFFPVIASLEPSPARDDLIGAMVLFALSHGFAKAALFLAAGHIQQCAGHDRIDDLAGTVQRLPATSFVIALAGVALIGLPLSGAFTAKWLLLSGAIAAGQWWWVLVVLAGTLLAAGYIFRMLGKVFGFQETPYACITAVRSEVPALLLATTATLVLGLAANPLWFLLGFGDLR</sequence>
<feature type="transmembrane region" description="Helical" evidence="8">
    <location>
        <begin position="450"/>
        <end position="474"/>
    </location>
</feature>
<name>A0ABV4BGW1_9GAMM</name>
<dbReference type="Pfam" id="PF00361">
    <property type="entry name" value="Proton_antipo_M"/>
    <property type="match status" value="1"/>
</dbReference>
<protein>
    <submittedName>
        <fullName evidence="10">Proton-conducting transporter membrane subunit</fullName>
    </submittedName>
</protein>
<feature type="transmembrane region" description="Helical" evidence="8">
    <location>
        <begin position="106"/>
        <end position="123"/>
    </location>
</feature>
<feature type="transmembrane region" description="Helical" evidence="8">
    <location>
        <begin position="159"/>
        <end position="178"/>
    </location>
</feature>
<dbReference type="InterPro" id="IPR001750">
    <property type="entry name" value="ND/Mrp_TM"/>
</dbReference>
<feature type="transmembrane region" description="Helical" evidence="8">
    <location>
        <begin position="261"/>
        <end position="281"/>
    </location>
</feature>
<feature type="transmembrane region" description="Helical" evidence="8">
    <location>
        <begin position="293"/>
        <end position="313"/>
    </location>
</feature>
<keyword evidence="5 8" id="KW-1133">Transmembrane helix</keyword>
<dbReference type="PANTHER" id="PTHR42703:SF1">
    <property type="entry name" value="NA(+)_H(+) ANTIPORTER SUBUNIT D1"/>
    <property type="match status" value="1"/>
</dbReference>
<dbReference type="PRINTS" id="PR01434">
    <property type="entry name" value="NADHDHGNASE5"/>
</dbReference>
<proteinExistence type="inferred from homology"/>
<evidence type="ECO:0000256" key="7">
    <source>
        <dbReference type="RuleBase" id="RU000320"/>
    </source>
</evidence>
<evidence type="ECO:0000256" key="2">
    <source>
        <dbReference type="ARBA" id="ARBA00005346"/>
    </source>
</evidence>
<feature type="transmembrane region" description="Helical" evidence="8">
    <location>
        <begin position="198"/>
        <end position="222"/>
    </location>
</feature>
<comment type="caution">
    <text evidence="10">The sequence shown here is derived from an EMBL/GenBank/DDBJ whole genome shotgun (WGS) entry which is preliminary data.</text>
</comment>
<dbReference type="RefSeq" id="WP_369668153.1">
    <property type="nucleotide sequence ID" value="NZ_JBDKXB010000028.1"/>
</dbReference>
<feature type="transmembrane region" description="Helical" evidence="8">
    <location>
        <begin position="369"/>
        <end position="388"/>
    </location>
</feature>
<organism evidence="10 11">
    <name type="scientific">Thioalkalicoccus limnaeus</name>
    <dbReference type="NCBI Taxonomy" id="120681"/>
    <lineage>
        <taxon>Bacteria</taxon>
        <taxon>Pseudomonadati</taxon>
        <taxon>Pseudomonadota</taxon>
        <taxon>Gammaproteobacteria</taxon>
        <taxon>Chromatiales</taxon>
        <taxon>Chromatiaceae</taxon>
        <taxon>Thioalkalicoccus</taxon>
    </lineage>
</organism>
<feature type="transmembrane region" description="Helical" evidence="8">
    <location>
        <begin position="129"/>
        <end position="147"/>
    </location>
</feature>
<evidence type="ECO:0000256" key="4">
    <source>
        <dbReference type="ARBA" id="ARBA00022692"/>
    </source>
</evidence>
<evidence type="ECO:0000313" key="10">
    <source>
        <dbReference type="EMBL" id="MEY6433766.1"/>
    </source>
</evidence>
<comment type="similarity">
    <text evidence="2">Belongs to the CPA3 antiporters (TC 2.A.63) subunit D family.</text>
</comment>
<evidence type="ECO:0000256" key="8">
    <source>
        <dbReference type="SAM" id="Phobius"/>
    </source>
</evidence>
<accession>A0ABV4BGW1</accession>
<dbReference type="PANTHER" id="PTHR42703">
    <property type="entry name" value="NADH DEHYDROGENASE"/>
    <property type="match status" value="1"/>
</dbReference>